<evidence type="ECO:0000313" key="3">
    <source>
        <dbReference type="Proteomes" id="UP000606786"/>
    </source>
</evidence>
<feature type="compositionally biased region" description="Polar residues" evidence="1">
    <location>
        <begin position="102"/>
        <end position="120"/>
    </location>
</feature>
<dbReference type="Proteomes" id="UP000606786">
    <property type="component" value="Unassembled WGS sequence"/>
</dbReference>
<dbReference type="AlphaFoldDB" id="A0A811V801"/>
<proteinExistence type="predicted"/>
<keyword evidence="3" id="KW-1185">Reference proteome</keyword>
<gene>
    <name evidence="2" type="ORF">CCAP1982_LOCUS20127</name>
</gene>
<dbReference type="OrthoDB" id="7865343at2759"/>
<protein>
    <submittedName>
        <fullName evidence="2">(Mediterranean fruit fly) hypothetical protein</fullName>
    </submittedName>
</protein>
<accession>A0A811V801</accession>
<organism evidence="2 3">
    <name type="scientific">Ceratitis capitata</name>
    <name type="common">Mediterranean fruit fly</name>
    <name type="synonym">Tephritis capitata</name>
    <dbReference type="NCBI Taxonomy" id="7213"/>
    <lineage>
        <taxon>Eukaryota</taxon>
        <taxon>Metazoa</taxon>
        <taxon>Ecdysozoa</taxon>
        <taxon>Arthropoda</taxon>
        <taxon>Hexapoda</taxon>
        <taxon>Insecta</taxon>
        <taxon>Pterygota</taxon>
        <taxon>Neoptera</taxon>
        <taxon>Endopterygota</taxon>
        <taxon>Diptera</taxon>
        <taxon>Brachycera</taxon>
        <taxon>Muscomorpha</taxon>
        <taxon>Tephritoidea</taxon>
        <taxon>Tephritidae</taxon>
        <taxon>Ceratitis</taxon>
        <taxon>Ceratitis</taxon>
    </lineage>
</organism>
<sequence>MFASGSKTKNNNIIVRTSMTHRQLPLLPTATATTTQVTQRAARRVSSTSDEARIGTTLSGRKLSLQMRSKYTERKPTPHLSSTAAGARSQTQTSSSNNNTQANLYKTSVTHASPPVSGSATVHGDGRKVMRGIPSNTAARATARQRRELAAKSAEVSAKKIVEHIEAMYCTEIGIQTNEPEILNHDLIIGDIKLLPPTANVVAEIERQRNEVNKKLLLNTQRKFEGHSEKQEEHLNDLKEFLEKSVVTRRLRKSKLSIEVDKKLINSMDEILNKAVPKTESITDIKGRIKKKEQELLTLFDTVENLHI</sequence>
<name>A0A811V801_CERCA</name>
<evidence type="ECO:0000313" key="2">
    <source>
        <dbReference type="EMBL" id="CAD7012015.1"/>
    </source>
</evidence>
<comment type="caution">
    <text evidence="2">The sequence shown here is derived from an EMBL/GenBank/DDBJ whole genome shotgun (WGS) entry which is preliminary data.</text>
</comment>
<feature type="region of interest" description="Disordered" evidence="1">
    <location>
        <begin position="33"/>
        <end position="146"/>
    </location>
</feature>
<feature type="compositionally biased region" description="Low complexity" evidence="1">
    <location>
        <begin position="89"/>
        <end position="101"/>
    </location>
</feature>
<evidence type="ECO:0000256" key="1">
    <source>
        <dbReference type="SAM" id="MobiDB-lite"/>
    </source>
</evidence>
<dbReference type="EMBL" id="CAJHJT010000056">
    <property type="protein sequence ID" value="CAD7012015.1"/>
    <property type="molecule type" value="Genomic_DNA"/>
</dbReference>
<reference evidence="2" key="1">
    <citation type="submission" date="2020-11" db="EMBL/GenBank/DDBJ databases">
        <authorList>
            <person name="Whitehead M."/>
        </authorList>
    </citation>
    <scope>NUCLEOTIDE SEQUENCE</scope>
    <source>
        <strain evidence="2">EGII</strain>
    </source>
</reference>